<feature type="transmembrane region" description="Helical" evidence="1">
    <location>
        <begin position="330"/>
        <end position="351"/>
    </location>
</feature>
<sequence length="356" mass="39163">MSRDSGEGGYRARHTFALSCWVPRTRMHIDEIAEVNGRLSWGPGRLVRHADGTLHWPGRRCDIDGLICRELSFTLATDGHLFITGHLGELGTGVDRRSVLGRLTEWAHARYMEVLASWTALHSDVLAGAVEVGRAGVLGAVHGDTLGVYAADAGVIPDGPLTLDQIRPLLLIAACRRFVYSTTAQFRALDREAKALREAATTGGVDQVERLSVLANSRIDGSRTARSRLEIAVQTLRNQLENHPETTAPVRQEFLDLILVAEHMASVWQTKETNLEWVVQHAALRVGIAERRATRSFTAAVFAVAVVAVMRDIVDSSLNAGIIEWSMYRVLVLVLSSAAVVVLSYLLYLVAKRFIR</sequence>
<organism evidence="2 3">
    <name type="scientific">Streptomyces edwardsiae</name>
    <dbReference type="NCBI Taxonomy" id="3075527"/>
    <lineage>
        <taxon>Bacteria</taxon>
        <taxon>Bacillati</taxon>
        <taxon>Actinomycetota</taxon>
        <taxon>Actinomycetes</taxon>
        <taxon>Kitasatosporales</taxon>
        <taxon>Streptomycetaceae</taxon>
        <taxon>Streptomyces</taxon>
    </lineage>
</organism>
<keyword evidence="1" id="KW-0812">Transmembrane</keyword>
<keyword evidence="1" id="KW-1133">Transmembrane helix</keyword>
<evidence type="ECO:0000256" key="1">
    <source>
        <dbReference type="SAM" id="Phobius"/>
    </source>
</evidence>
<comment type="caution">
    <text evidence="2">The sequence shown here is derived from an EMBL/GenBank/DDBJ whole genome shotgun (WGS) entry which is preliminary data.</text>
</comment>
<name>A0ABU2QBH1_9ACTN</name>
<feature type="transmembrane region" description="Helical" evidence="1">
    <location>
        <begin position="293"/>
        <end position="310"/>
    </location>
</feature>
<dbReference type="RefSeq" id="WP_030212552.1">
    <property type="nucleotide sequence ID" value="NZ_JAVRFB010000004.1"/>
</dbReference>
<keyword evidence="1" id="KW-0472">Membrane</keyword>
<gene>
    <name evidence="2" type="ORF">RM528_07975</name>
</gene>
<proteinExistence type="predicted"/>
<evidence type="ECO:0000313" key="3">
    <source>
        <dbReference type="Proteomes" id="UP001180503"/>
    </source>
</evidence>
<protein>
    <submittedName>
        <fullName evidence="2">Uncharacterized protein</fullName>
    </submittedName>
</protein>
<reference evidence="3" key="1">
    <citation type="submission" date="2023-07" db="EMBL/GenBank/DDBJ databases">
        <title>30 novel species of actinomycetes from the DSMZ collection.</title>
        <authorList>
            <person name="Nouioui I."/>
        </authorList>
    </citation>
    <scope>NUCLEOTIDE SEQUENCE [LARGE SCALE GENOMIC DNA]</scope>
    <source>
        <strain evidence="3">DSM 41635</strain>
    </source>
</reference>
<dbReference type="Proteomes" id="UP001180503">
    <property type="component" value="Unassembled WGS sequence"/>
</dbReference>
<dbReference type="EMBL" id="JAVRFB010000004">
    <property type="protein sequence ID" value="MDT0401792.1"/>
    <property type="molecule type" value="Genomic_DNA"/>
</dbReference>
<accession>A0ABU2QBH1</accession>
<evidence type="ECO:0000313" key="2">
    <source>
        <dbReference type="EMBL" id="MDT0401792.1"/>
    </source>
</evidence>